<accession>A0A0F9LR06</accession>
<proteinExistence type="predicted"/>
<name>A0A0F9LR06_9ZZZZ</name>
<organism evidence="1">
    <name type="scientific">marine sediment metagenome</name>
    <dbReference type="NCBI Taxonomy" id="412755"/>
    <lineage>
        <taxon>unclassified sequences</taxon>
        <taxon>metagenomes</taxon>
        <taxon>ecological metagenomes</taxon>
    </lineage>
</organism>
<comment type="caution">
    <text evidence="1">The sequence shown here is derived from an EMBL/GenBank/DDBJ whole genome shotgun (WGS) entry which is preliminary data.</text>
</comment>
<protein>
    <submittedName>
        <fullName evidence="1">Uncharacterized protein</fullName>
    </submittedName>
</protein>
<dbReference type="AlphaFoldDB" id="A0A0F9LR06"/>
<gene>
    <name evidence="1" type="ORF">LCGC14_1551170</name>
</gene>
<evidence type="ECO:0000313" key="1">
    <source>
        <dbReference type="EMBL" id="KKM56944.1"/>
    </source>
</evidence>
<dbReference type="EMBL" id="LAZR01011859">
    <property type="protein sequence ID" value="KKM56944.1"/>
    <property type="molecule type" value="Genomic_DNA"/>
</dbReference>
<sequence>MEKYKYRLKDSAKKDMMIINGAHLEKGKDYHSSKKLDFGKFNGLIITNINEKYEKFLIQEEKKKIKEKEKKIIKILDLTKASKKSLVEYILQNTDNPILNDRNLLESLKKSDLIDILNMLEED</sequence>
<reference evidence="1" key="1">
    <citation type="journal article" date="2015" name="Nature">
        <title>Complex archaea that bridge the gap between prokaryotes and eukaryotes.</title>
        <authorList>
            <person name="Spang A."/>
            <person name="Saw J.H."/>
            <person name="Jorgensen S.L."/>
            <person name="Zaremba-Niedzwiedzka K."/>
            <person name="Martijn J."/>
            <person name="Lind A.E."/>
            <person name="van Eijk R."/>
            <person name="Schleper C."/>
            <person name="Guy L."/>
            <person name="Ettema T.J."/>
        </authorList>
    </citation>
    <scope>NUCLEOTIDE SEQUENCE</scope>
</reference>